<dbReference type="SUPFAM" id="SSF51998">
    <property type="entry name" value="PFL-like glycyl radical enzymes"/>
    <property type="match status" value="1"/>
</dbReference>
<dbReference type="EMBL" id="CPZJ01000034">
    <property type="protein sequence ID" value="CNG75655.1"/>
    <property type="molecule type" value="Genomic_DNA"/>
</dbReference>
<dbReference type="NCBIfam" id="TIGR04040">
    <property type="entry name" value="glycyl_YjjI"/>
    <property type="match status" value="1"/>
</dbReference>
<gene>
    <name evidence="1" type="ORF">ERS008530_04625</name>
</gene>
<name>A0A0T9N4F0_YERIN</name>
<reference evidence="1 2" key="1">
    <citation type="submission" date="2015-03" db="EMBL/GenBank/DDBJ databases">
        <authorList>
            <person name="Murphy D."/>
        </authorList>
    </citation>
    <scope>NUCLEOTIDE SEQUENCE [LARGE SCALE GENOMIC DNA]</scope>
    <source>
        <strain evidence="1 2">BR165/97</strain>
    </source>
</reference>
<sequence length="518" mass="58255">MMKRNSELTASQERYLAIATDTLLSPKQKANFLALEAENSIPYLSLSAETEKALSERVICDMYEGHAPYKPRYVLPDYARFLQQGSAYLELAPAEDFDDALNQLTILYHHVPSVTGLPVFLGYLDRLLMPYTEGYSEEQLYQKLKRFWIMLDRTLPDAFMHANIGPDDNIICRLTLRIDAELKQVAPNLTFMYHPERTPGSLFLQVIENICECSKPHIANDIVHSAAFDDIGYGVVSCYNSLPIAGGGSTLSRINLREVALRSECADDFLSHQLPKYCGIQMELIERRTEFLYEDSQFFQTSFLVQEGLIKPERFAPMFGIYGMAEAVNILMEKDGIEASYEPGSPALALAYQISAQLDDYVISTPVKYGLNHRAMLHAQSGISSDKDTTPGVRLPYGEEPDPVSHIMAVAPHHRYYTSGISDILTVDETIKQNPLAMLQLCKGAFSQGMREFTANVASNDLVRVTGYMVRLSDIQKFKEAGSRINTTWLGDEAAANCNILGRQPRVISREQSMRYDK</sequence>
<accession>A0A0T9N4F0</accession>
<evidence type="ECO:0000313" key="2">
    <source>
        <dbReference type="Proteomes" id="UP000038750"/>
    </source>
</evidence>
<dbReference type="Pfam" id="PF11230">
    <property type="entry name" value="YjjI-like"/>
    <property type="match status" value="1"/>
</dbReference>
<dbReference type="Gene3D" id="3.20.70.20">
    <property type="match status" value="1"/>
</dbReference>
<proteinExistence type="predicted"/>
<dbReference type="PIRSF" id="PIRSF028991">
    <property type="entry name" value="Glycl_rad_HI0521_prd"/>
    <property type="match status" value="1"/>
</dbReference>
<dbReference type="eggNOG" id="COG1328">
    <property type="taxonomic scope" value="Bacteria"/>
</dbReference>
<dbReference type="AlphaFoldDB" id="A0A0T9N4F0"/>
<protein>
    <submittedName>
        <fullName evidence="1">Glycine radical enzyme, YjjI family</fullName>
    </submittedName>
</protein>
<dbReference type="InterPro" id="IPR016905">
    <property type="entry name" value="Glycyl_radical_YjjI-like"/>
</dbReference>
<dbReference type="Proteomes" id="UP000038750">
    <property type="component" value="Unassembled WGS sequence"/>
</dbReference>
<organism evidence="1 2">
    <name type="scientific">Yersinia intermedia</name>
    <dbReference type="NCBI Taxonomy" id="631"/>
    <lineage>
        <taxon>Bacteria</taxon>
        <taxon>Pseudomonadati</taxon>
        <taxon>Pseudomonadota</taxon>
        <taxon>Gammaproteobacteria</taxon>
        <taxon>Enterobacterales</taxon>
        <taxon>Yersiniaceae</taxon>
        <taxon>Yersinia</taxon>
    </lineage>
</organism>
<evidence type="ECO:0000313" key="1">
    <source>
        <dbReference type="EMBL" id="CNG75655.1"/>
    </source>
</evidence>
<dbReference type="STRING" id="631.CH53_2987"/>
<dbReference type="OrthoDB" id="6189458at2"/>